<feature type="domain" description="HTH tetR-type" evidence="5">
    <location>
        <begin position="11"/>
        <end position="71"/>
    </location>
</feature>
<gene>
    <name evidence="6" type="ORF">CLV43_11498</name>
</gene>
<name>A0A2T0SP48_9PSEU</name>
<dbReference type="InterPro" id="IPR009057">
    <property type="entry name" value="Homeodomain-like_sf"/>
</dbReference>
<dbReference type="AlphaFoldDB" id="A0A2T0SP48"/>
<dbReference type="PROSITE" id="PS50977">
    <property type="entry name" value="HTH_TETR_2"/>
    <property type="match status" value="1"/>
</dbReference>
<keyword evidence="3" id="KW-0804">Transcription</keyword>
<dbReference type="SUPFAM" id="SSF46689">
    <property type="entry name" value="Homeodomain-like"/>
    <property type="match status" value="1"/>
</dbReference>
<evidence type="ECO:0000256" key="3">
    <source>
        <dbReference type="ARBA" id="ARBA00023163"/>
    </source>
</evidence>
<evidence type="ECO:0000256" key="2">
    <source>
        <dbReference type="ARBA" id="ARBA00023125"/>
    </source>
</evidence>
<dbReference type="EMBL" id="PVTF01000014">
    <property type="protein sequence ID" value="PRY35180.1"/>
    <property type="molecule type" value="Genomic_DNA"/>
</dbReference>
<dbReference type="RefSeq" id="WP_106193632.1">
    <property type="nucleotide sequence ID" value="NZ_PVTF01000014.1"/>
</dbReference>
<evidence type="ECO:0000256" key="4">
    <source>
        <dbReference type="PROSITE-ProRule" id="PRU00335"/>
    </source>
</evidence>
<dbReference type="InterPro" id="IPR036271">
    <property type="entry name" value="Tet_transcr_reg_TetR-rel_C_sf"/>
</dbReference>
<dbReference type="Gene3D" id="1.10.357.10">
    <property type="entry name" value="Tetracycline Repressor, domain 2"/>
    <property type="match status" value="1"/>
</dbReference>
<sequence length="191" mass="20994">MANTGADVVPLSPRKRLLAASIRLFYRNGIQSTGVSELCEVAGVSKRTLYQLYGGKDELIAAYLEHMSDKLVIPVERKLFDDELAPADRLAQLFDRPDPERFRGCPFHNASVELTTPGHPAQPVIHAYKENFRRRIADTAREAGLRDPEDLGRSLMLLYEGASALATSTGDVAAFDSARPVAEKLIREAAA</sequence>
<dbReference type="Pfam" id="PF00440">
    <property type="entry name" value="TetR_N"/>
    <property type="match status" value="1"/>
</dbReference>
<reference evidence="6 7" key="1">
    <citation type="submission" date="2018-03" db="EMBL/GenBank/DDBJ databases">
        <title>Genomic Encyclopedia of Archaeal and Bacterial Type Strains, Phase II (KMG-II): from individual species to whole genera.</title>
        <authorList>
            <person name="Goeker M."/>
        </authorList>
    </citation>
    <scope>NUCLEOTIDE SEQUENCE [LARGE SCALE GENOMIC DNA]</scope>
    <source>
        <strain evidence="6 7">DSM 44720</strain>
    </source>
</reference>
<keyword evidence="1" id="KW-0805">Transcription regulation</keyword>
<accession>A0A2T0SP48</accession>
<evidence type="ECO:0000256" key="1">
    <source>
        <dbReference type="ARBA" id="ARBA00023015"/>
    </source>
</evidence>
<dbReference type="PRINTS" id="PR00455">
    <property type="entry name" value="HTHTETR"/>
</dbReference>
<dbReference type="SUPFAM" id="SSF48498">
    <property type="entry name" value="Tetracyclin repressor-like, C-terminal domain"/>
    <property type="match status" value="1"/>
</dbReference>
<dbReference type="PANTHER" id="PTHR47506">
    <property type="entry name" value="TRANSCRIPTIONAL REGULATORY PROTEIN"/>
    <property type="match status" value="1"/>
</dbReference>
<dbReference type="OrthoDB" id="4214267at2"/>
<comment type="caution">
    <text evidence="6">The sequence shown here is derived from an EMBL/GenBank/DDBJ whole genome shotgun (WGS) entry which is preliminary data.</text>
</comment>
<evidence type="ECO:0000313" key="6">
    <source>
        <dbReference type="EMBL" id="PRY35180.1"/>
    </source>
</evidence>
<keyword evidence="2 4" id="KW-0238">DNA-binding</keyword>
<protein>
    <submittedName>
        <fullName evidence="6">TetR family transcriptional regulator</fullName>
    </submittedName>
</protein>
<proteinExistence type="predicted"/>
<dbReference type="Proteomes" id="UP000239494">
    <property type="component" value="Unassembled WGS sequence"/>
</dbReference>
<organism evidence="6 7">
    <name type="scientific">Umezawaea tangerina</name>
    <dbReference type="NCBI Taxonomy" id="84725"/>
    <lineage>
        <taxon>Bacteria</taxon>
        <taxon>Bacillati</taxon>
        <taxon>Actinomycetota</taxon>
        <taxon>Actinomycetes</taxon>
        <taxon>Pseudonocardiales</taxon>
        <taxon>Pseudonocardiaceae</taxon>
        <taxon>Umezawaea</taxon>
    </lineage>
</organism>
<dbReference type="GO" id="GO:0003677">
    <property type="term" value="F:DNA binding"/>
    <property type="evidence" value="ECO:0007669"/>
    <property type="project" value="UniProtKB-UniRule"/>
</dbReference>
<dbReference type="PANTHER" id="PTHR47506:SF1">
    <property type="entry name" value="HTH-TYPE TRANSCRIPTIONAL REGULATOR YJDC"/>
    <property type="match status" value="1"/>
</dbReference>
<evidence type="ECO:0000259" key="5">
    <source>
        <dbReference type="PROSITE" id="PS50977"/>
    </source>
</evidence>
<dbReference type="InterPro" id="IPR001647">
    <property type="entry name" value="HTH_TetR"/>
</dbReference>
<feature type="DNA-binding region" description="H-T-H motif" evidence="4">
    <location>
        <begin position="34"/>
        <end position="53"/>
    </location>
</feature>
<keyword evidence="7" id="KW-1185">Reference proteome</keyword>
<evidence type="ECO:0000313" key="7">
    <source>
        <dbReference type="Proteomes" id="UP000239494"/>
    </source>
</evidence>